<comment type="subcellular location">
    <subcellularLocation>
        <location evidence="1">Membrane</location>
        <topology evidence="1">Multi-pass membrane protein</topology>
    </subcellularLocation>
</comment>
<keyword evidence="2 5" id="KW-0812">Transmembrane</keyword>
<feature type="transmembrane region" description="Helical" evidence="5">
    <location>
        <begin position="20"/>
        <end position="48"/>
    </location>
</feature>
<evidence type="ECO:0000256" key="1">
    <source>
        <dbReference type="ARBA" id="ARBA00004141"/>
    </source>
</evidence>
<evidence type="ECO:0000256" key="5">
    <source>
        <dbReference type="SAM" id="Phobius"/>
    </source>
</evidence>
<geneLocation type="mitochondrion" evidence="6"/>
<sequence length="260" mass="31902">MNWPASFYSVELLWKLNYFLFSSLSLFIIAWYRMNSIILIEIFPFLVFKKKFITTEITNLFELFWLNSISITLLFTLPFLIFQLIYFFKSSWHNYQFIFIKYFFQWILIICSIMIFFIYYKILPNVLFFFVKLEDSFNWNNTALVFETQLNILFYTAWIIELHYFINFWSLVLFCYFYNMFLITNLASNYKFIKIYRRYILFSFILFSFIILPPEFILQLIMFCLSYLIADFVFLFFCFKLINNLKIDVNSSSIIKTTSD</sequence>
<dbReference type="GO" id="GO:0016020">
    <property type="term" value="C:membrane"/>
    <property type="evidence" value="ECO:0007669"/>
    <property type="project" value="UniProtKB-SubCell"/>
</dbReference>
<reference evidence="6" key="1">
    <citation type="journal article" date="2016" name="Sci. Rep.">
        <title>Mitogenomes from type specimens, a genotyping tool for morphologically simple species: ten genomes of agar-producing red algae.</title>
        <authorList>
            <person name="Boo G.H."/>
            <person name="Hughey J.R."/>
            <person name="Miller K.A."/>
            <person name="Boo S.M."/>
        </authorList>
    </citation>
    <scope>NUCLEOTIDE SEQUENCE</scope>
</reference>
<dbReference type="InterPro" id="IPR002033">
    <property type="entry name" value="TatC"/>
</dbReference>
<feature type="transmembrane region" description="Helical" evidence="5">
    <location>
        <begin position="195"/>
        <end position="212"/>
    </location>
</feature>
<evidence type="ECO:0000256" key="3">
    <source>
        <dbReference type="ARBA" id="ARBA00022989"/>
    </source>
</evidence>
<proteinExistence type="predicted"/>
<dbReference type="AlphaFoldDB" id="A0A1D8X7S7"/>
<evidence type="ECO:0000256" key="4">
    <source>
        <dbReference type="ARBA" id="ARBA00023136"/>
    </source>
</evidence>
<gene>
    <name evidence="6" type="primary">secY</name>
</gene>
<accession>A0A1D8X7S7</accession>
<name>A0A1D8X7S7_9FLOR</name>
<feature type="transmembrane region" description="Helical" evidence="5">
    <location>
        <begin position="106"/>
        <end position="131"/>
    </location>
</feature>
<organism evidence="6">
    <name type="scientific">Pterocladiella musciformis</name>
    <dbReference type="NCBI Taxonomy" id="2699131"/>
    <lineage>
        <taxon>Eukaryota</taxon>
        <taxon>Rhodophyta</taxon>
        <taxon>Florideophyceae</taxon>
        <taxon>Rhodymeniophycidae</taxon>
        <taxon>Gelidiales</taxon>
        <taxon>Pterocladiaceae</taxon>
        <taxon>Pterocladiella</taxon>
    </lineage>
</organism>
<dbReference type="RefSeq" id="YP_009317644.1">
    <property type="nucleotide sequence ID" value="NC_031843.1"/>
</dbReference>
<protein>
    <submittedName>
        <fullName evidence="6">SecY-independent transporter protein</fullName>
    </submittedName>
</protein>
<feature type="transmembrane region" description="Helical" evidence="5">
    <location>
        <begin position="218"/>
        <end position="239"/>
    </location>
</feature>
<keyword evidence="4 5" id="KW-0472">Membrane</keyword>
<keyword evidence="6" id="KW-0496">Mitochondrion</keyword>
<dbReference type="EMBL" id="KX427236">
    <property type="protein sequence ID" value="AOX49096.1"/>
    <property type="molecule type" value="Genomic_DNA"/>
</dbReference>
<keyword evidence="3 5" id="KW-1133">Transmembrane helix</keyword>
<feature type="transmembrane region" description="Helical" evidence="5">
    <location>
        <begin position="143"/>
        <end position="160"/>
    </location>
</feature>
<dbReference type="GeneID" id="30218922"/>
<evidence type="ECO:0000313" key="6">
    <source>
        <dbReference type="EMBL" id="AOX49096.1"/>
    </source>
</evidence>
<feature type="transmembrane region" description="Helical" evidence="5">
    <location>
        <begin position="166"/>
        <end position="183"/>
    </location>
</feature>
<feature type="transmembrane region" description="Helical" evidence="5">
    <location>
        <begin position="60"/>
        <end position="86"/>
    </location>
</feature>
<evidence type="ECO:0000256" key="2">
    <source>
        <dbReference type="ARBA" id="ARBA00022692"/>
    </source>
</evidence>
<reference evidence="6" key="2">
    <citation type="submission" date="2016-06" db="EMBL/GenBank/DDBJ databases">
        <authorList>
            <person name="Kjaerup R.B."/>
            <person name="Dalgaard T.S."/>
            <person name="Juul-Madsen H.R."/>
        </authorList>
    </citation>
    <scope>NUCLEOTIDE SEQUENCE</scope>
</reference>
<dbReference type="Pfam" id="PF00902">
    <property type="entry name" value="TatC"/>
    <property type="match status" value="1"/>
</dbReference>